<protein>
    <recommendedName>
        <fullName evidence="1">Glycosyl transferase CAP10 domain-containing protein</fullName>
    </recommendedName>
</protein>
<reference evidence="2" key="1">
    <citation type="journal article" date="2020" name="Nature">
        <title>Giant virus diversity and host interactions through global metagenomics.</title>
        <authorList>
            <person name="Schulz F."/>
            <person name="Roux S."/>
            <person name="Paez-Espino D."/>
            <person name="Jungbluth S."/>
            <person name="Walsh D.A."/>
            <person name="Denef V.J."/>
            <person name="McMahon K.D."/>
            <person name="Konstantinidis K.T."/>
            <person name="Eloe-Fadrosh E.A."/>
            <person name="Kyrpides N.C."/>
            <person name="Woyke T."/>
        </authorList>
    </citation>
    <scope>NUCLEOTIDE SEQUENCE</scope>
    <source>
        <strain evidence="2">GVMAG-M-3300021963-12</strain>
    </source>
</reference>
<organism evidence="2">
    <name type="scientific">viral metagenome</name>
    <dbReference type="NCBI Taxonomy" id="1070528"/>
    <lineage>
        <taxon>unclassified sequences</taxon>
        <taxon>metagenomes</taxon>
        <taxon>organismal metagenomes</taxon>
    </lineage>
</organism>
<dbReference type="Pfam" id="PF05686">
    <property type="entry name" value="Glyco_transf_90"/>
    <property type="match status" value="1"/>
</dbReference>
<proteinExistence type="predicted"/>
<feature type="domain" description="Glycosyl transferase CAP10" evidence="1">
    <location>
        <begin position="139"/>
        <end position="397"/>
    </location>
</feature>
<dbReference type="SMART" id="SM00672">
    <property type="entry name" value="CAP10"/>
    <property type="match status" value="1"/>
</dbReference>
<dbReference type="InterPro" id="IPR006598">
    <property type="entry name" value="CAP10"/>
</dbReference>
<evidence type="ECO:0000259" key="1">
    <source>
        <dbReference type="SMART" id="SM00672"/>
    </source>
</evidence>
<dbReference type="PANTHER" id="PTHR12203">
    <property type="entry name" value="KDEL LYS-ASP-GLU-LEU CONTAINING - RELATED"/>
    <property type="match status" value="1"/>
</dbReference>
<dbReference type="PANTHER" id="PTHR12203:SF119">
    <property type="entry name" value="GLYCOSYL TRANSFERASE CAP10 DOMAIN-CONTAINING PROTEIN"/>
    <property type="match status" value="1"/>
</dbReference>
<dbReference type="InterPro" id="IPR051091">
    <property type="entry name" value="O-Glucosyltr/Glycosyltrsf_90"/>
</dbReference>
<dbReference type="EMBL" id="MN739481">
    <property type="protein sequence ID" value="QHT07321.1"/>
    <property type="molecule type" value="Genomic_DNA"/>
</dbReference>
<sequence length="397" mass="46080">MRILTGFQEAFDYVKPFLNSTRKGSTSSRYPSQIRGPWKQDIQSAENSLRYIFEKLHHNCYLLCSDGDKAEVSKLESNSTSPSLRPYLTQRLNKTMKAEKRKRLMKTLRSKEWRIMQCILKPFKSSTNTEFPKFIKYINVPKGAYIFSLTDAQILREDGHEPWQMVSGSKPLGEYNFSSHIPMFAYSGQQGYYDIPIPTYDDMELYFKPYNPPNVDWDTKKEIAVFRGAPTGCGYTVNTNMRLKLATLKSDTLDVGIVETRGVMRFDPVHGLDELHINIPKVSFMSLEEQSKHKYIIHVDGNVLAYRLLKTMLLGSVILRVESPYIHWLDHRMKAGKHYISIKPDLSDLEEQIEWCKQNDKKCQKIAETAKRFAEEALSPEFMKSYFEKLLNALKFS</sequence>
<accession>A0A6C0CS86</accession>
<dbReference type="AlphaFoldDB" id="A0A6C0CS86"/>
<name>A0A6C0CS86_9ZZZZ</name>
<evidence type="ECO:0000313" key="2">
    <source>
        <dbReference type="EMBL" id="QHT07321.1"/>
    </source>
</evidence>